<evidence type="ECO:0000313" key="1">
    <source>
        <dbReference type="EMBL" id="AHN83613.1"/>
    </source>
</evidence>
<reference evidence="1 2" key="1">
    <citation type="journal article" date="2014" name="Genome Announc.">
        <title>Complete Genome Sequences of Two Escherichia coli O157:H7 Phages Effective in Limiting Contamination of Food Products.</title>
        <authorList>
            <person name="Hong Y."/>
            <person name="Pan Y."/>
            <person name="Harman N.J."/>
            <person name="Ebner P.D."/>
        </authorList>
    </citation>
    <scope>NUCLEOTIDE SEQUENCE [LARGE SCALE GENOMIC DNA]</scope>
</reference>
<evidence type="ECO:0000313" key="2">
    <source>
        <dbReference type="Proteomes" id="UP000026907"/>
    </source>
</evidence>
<proteinExistence type="predicted"/>
<dbReference type="Proteomes" id="UP000026907">
    <property type="component" value="Segment"/>
</dbReference>
<name>A0A023MHS5_9CAUD</name>
<protein>
    <submittedName>
        <fullName evidence="1">Uncharacterized protein</fullName>
    </submittedName>
</protein>
<keyword evidence="2" id="KW-1185">Reference proteome</keyword>
<dbReference type="KEGG" id="vg:19486750"/>
<sequence>MADFCKDCSEELFGRDCGDLKGLITEDQWKEGYAAPVICEGCGYTYVDHEGKRVQPSEDGSCWEYY</sequence>
<dbReference type="GeneID" id="19486750"/>
<organism evidence="1 2">
    <name type="scientific">Escherichia phage FFH2</name>
    <dbReference type="NCBI Taxonomy" id="1446490"/>
    <lineage>
        <taxon>Viruses</taxon>
        <taxon>Duplodnaviria</taxon>
        <taxon>Heunggongvirae</taxon>
        <taxon>Uroviricota</taxon>
        <taxon>Caudoviricetes</taxon>
        <taxon>Vequintavirinae</taxon>
        <taxon>Vequintavirus</taxon>
        <taxon>Vequintavirus PDX</taxon>
        <taxon>Vequintavirus FFH2</taxon>
    </lineage>
</organism>
<accession>A0A023MHS5</accession>
<dbReference type="RefSeq" id="YP_009030934.1">
    <property type="nucleotide sequence ID" value="NC_024134.1"/>
</dbReference>
<dbReference type="EMBL" id="KJ190158">
    <property type="protein sequence ID" value="AHN83613.1"/>
    <property type="molecule type" value="Genomic_DNA"/>
</dbReference>